<feature type="region of interest" description="Disordered" evidence="1">
    <location>
        <begin position="78"/>
        <end position="102"/>
    </location>
</feature>
<feature type="region of interest" description="Disordered" evidence="1">
    <location>
        <begin position="648"/>
        <end position="680"/>
    </location>
</feature>
<evidence type="ECO:0000256" key="1">
    <source>
        <dbReference type="SAM" id="MobiDB-lite"/>
    </source>
</evidence>
<accession>A0A2I0B2C6</accession>
<evidence type="ECO:0008006" key="4">
    <source>
        <dbReference type="Google" id="ProtNLM"/>
    </source>
</evidence>
<feature type="region of interest" description="Disordered" evidence="1">
    <location>
        <begin position="496"/>
        <end position="516"/>
    </location>
</feature>
<feature type="compositionally biased region" description="Basic and acidic residues" evidence="1">
    <location>
        <begin position="903"/>
        <end position="913"/>
    </location>
</feature>
<dbReference type="PANTHER" id="PTHR34282">
    <property type="entry name" value="OS01G0228800 PROTEIN-RELATED"/>
    <property type="match status" value="1"/>
</dbReference>
<organism evidence="2 3">
    <name type="scientific">Apostasia shenzhenica</name>
    <dbReference type="NCBI Taxonomy" id="1088818"/>
    <lineage>
        <taxon>Eukaryota</taxon>
        <taxon>Viridiplantae</taxon>
        <taxon>Streptophyta</taxon>
        <taxon>Embryophyta</taxon>
        <taxon>Tracheophyta</taxon>
        <taxon>Spermatophyta</taxon>
        <taxon>Magnoliopsida</taxon>
        <taxon>Liliopsida</taxon>
        <taxon>Asparagales</taxon>
        <taxon>Orchidaceae</taxon>
        <taxon>Apostasioideae</taxon>
        <taxon>Apostasia</taxon>
    </lineage>
</organism>
<dbReference type="EMBL" id="KZ451922">
    <property type="protein sequence ID" value="PKA61932.1"/>
    <property type="molecule type" value="Genomic_DNA"/>
</dbReference>
<dbReference type="PANTHER" id="PTHR34282:SF1">
    <property type="entry name" value="DUF3741 DOMAIN-CONTAINING PROTEIN"/>
    <property type="match status" value="1"/>
</dbReference>
<protein>
    <recommendedName>
        <fullName evidence="4">DUF3741 domain-containing protein</fullName>
    </recommendedName>
</protein>
<feature type="compositionally biased region" description="Polar residues" evidence="1">
    <location>
        <begin position="437"/>
        <end position="447"/>
    </location>
</feature>
<feature type="compositionally biased region" description="Polar residues" evidence="1">
    <location>
        <begin position="648"/>
        <end position="659"/>
    </location>
</feature>
<feature type="compositionally biased region" description="Polar residues" evidence="1">
    <location>
        <begin position="80"/>
        <end position="102"/>
    </location>
</feature>
<keyword evidence="3" id="KW-1185">Reference proteome</keyword>
<feature type="region of interest" description="Disordered" evidence="1">
    <location>
        <begin position="313"/>
        <end position="355"/>
    </location>
</feature>
<evidence type="ECO:0000313" key="3">
    <source>
        <dbReference type="Proteomes" id="UP000236161"/>
    </source>
</evidence>
<dbReference type="STRING" id="1088818.A0A2I0B2C6"/>
<dbReference type="OrthoDB" id="761625at2759"/>
<proteinExistence type="predicted"/>
<feature type="region of interest" description="Disordered" evidence="1">
    <location>
        <begin position="750"/>
        <end position="770"/>
    </location>
</feature>
<feature type="compositionally biased region" description="Polar residues" evidence="1">
    <location>
        <begin position="881"/>
        <end position="902"/>
    </location>
</feature>
<gene>
    <name evidence="2" type="ORF">AXF42_Ash019138</name>
</gene>
<feature type="compositionally biased region" description="Polar residues" evidence="1">
    <location>
        <begin position="454"/>
        <end position="468"/>
    </location>
</feature>
<feature type="compositionally biased region" description="Basic and acidic residues" evidence="1">
    <location>
        <begin position="425"/>
        <end position="434"/>
    </location>
</feature>
<dbReference type="Proteomes" id="UP000236161">
    <property type="component" value="Unassembled WGS sequence"/>
</dbReference>
<reference evidence="2 3" key="1">
    <citation type="journal article" date="2017" name="Nature">
        <title>The Apostasia genome and the evolution of orchids.</title>
        <authorList>
            <person name="Zhang G.Q."/>
            <person name="Liu K.W."/>
            <person name="Li Z."/>
            <person name="Lohaus R."/>
            <person name="Hsiao Y.Y."/>
            <person name="Niu S.C."/>
            <person name="Wang J.Y."/>
            <person name="Lin Y.C."/>
            <person name="Xu Q."/>
            <person name="Chen L.J."/>
            <person name="Yoshida K."/>
            <person name="Fujiwara S."/>
            <person name="Wang Z.W."/>
            <person name="Zhang Y.Q."/>
            <person name="Mitsuda N."/>
            <person name="Wang M."/>
            <person name="Liu G.H."/>
            <person name="Pecoraro L."/>
            <person name="Huang H.X."/>
            <person name="Xiao X.J."/>
            <person name="Lin M."/>
            <person name="Wu X.Y."/>
            <person name="Wu W.L."/>
            <person name="Chen Y.Y."/>
            <person name="Chang S.B."/>
            <person name="Sakamoto S."/>
            <person name="Ohme-Takagi M."/>
            <person name="Yagi M."/>
            <person name="Zeng S.J."/>
            <person name="Shen C.Y."/>
            <person name="Yeh C.M."/>
            <person name="Luo Y.B."/>
            <person name="Tsai W.C."/>
            <person name="Van de Peer Y."/>
            <person name="Liu Z.J."/>
        </authorList>
    </citation>
    <scope>NUCLEOTIDE SEQUENCE [LARGE SCALE GENOMIC DNA]</scope>
    <source>
        <strain evidence="3">cv. Shenzhen</strain>
        <tissue evidence="2">Stem</tissue>
    </source>
</reference>
<feature type="compositionally biased region" description="Polar residues" evidence="1">
    <location>
        <begin position="670"/>
        <end position="680"/>
    </location>
</feature>
<feature type="region of interest" description="Disordered" evidence="1">
    <location>
        <begin position="878"/>
        <end position="913"/>
    </location>
</feature>
<name>A0A2I0B2C6_9ASPA</name>
<sequence length="1101" mass="123082">MEWADRRRGLKGGFIRSELGDRSVMGRRSDFAQKLLDDLRLRKERMGLLPPDQRSSSSPAPVNIVNASRAAAAAAATATKRSNFSSRKIQDTNASKTAHSHGQQALLVGGSNEIVPYGKTRSREHTIDLSMALALALSNSGKLQNIEILGNPTVGRRIVLHMDGNMPRANAHQLHSLSPSQIGDIAGGIQNLNMIIRACSNGFNLSRRESMDIGRELLKGAMGLEESLRMLVTLQDASDYMVGQGKPKQFKLLKGQEEDDEPFSHGANQRKLSTAKYTFIRDDSSDNAKSRFHASNSRGISSNSYTQFVSNHRSKSCGPCAKSESRVASNDTDESGRLSNDMISADSRYNHVNSKGNSVSEKVRIPNIIAKLMGLEELAAPTETKKTEMNKSSRSPQVKNKIVEIDSDDDSKGANRGANPRKKMTRIDAQDKILQDQGMTKNNLSKTNNRENKNLASNSIPKASVSSKRQIDVNIMNHKKEATSQEEFKILNRQQKGKMEDNTPAVGKTHQNHTDETSARIKEMTIGRDGTAVKKQEIREKPEDTTLLENVFSNYHQKSSFSGSNVSLTHMRKLILKTEGNDPKMSIIRDQSSNEKNNEPVQKGIIHSLQSEQVKEPDSKSKLQFDQTNKRVAEYKDFRKTFQEQRNKGMQTGKVTAVSNRKGLSDKTSIRPSTENQVNHNGKANVKYKSAANFKADDKLTTQSLDESVAIKRHARNKKARSLIQAMSKRQPTQIQSAQKMNVLKAGEDARLTSKSSVEGPVRQKVSQASQDIERKSSIFEELETRWEERNKKAIEEKAKISNKTSLGLDLQHRTESTSSGNLPAEDDNNEMTITNLVTADGKTITSSSNNAHTTHGSIPISTDQPISEVIMLQDGEKRNTSQISESTDNNNKSTAECFQQSSKEDHPEPEYSLTENKRDWGIEQREALTKEENDMKCIFINSQNFLNIAHAIFQIKIPVDILQASGSASMHKDSKLFINCGCELMRRKGEREELTFARMGTLEPAKIRSLDSLTKELHGDLINLKYPNYIEGDDHDLAERLNKMIEKDIQNRKPDINSSWDFGWDSLMEKDEIVRDVEKHVVNTLLNELTIDILNVRISN</sequence>
<dbReference type="AlphaFoldDB" id="A0A2I0B2C6"/>
<evidence type="ECO:0000313" key="2">
    <source>
        <dbReference type="EMBL" id="PKA61932.1"/>
    </source>
</evidence>
<feature type="region of interest" description="Disordered" evidence="1">
    <location>
        <begin position="810"/>
        <end position="829"/>
    </location>
</feature>
<feature type="region of interest" description="Disordered" evidence="1">
    <location>
        <begin position="383"/>
        <end position="468"/>
    </location>
</feature>